<dbReference type="Gene3D" id="3.40.50.10470">
    <property type="entry name" value="Translation initiation factor eif-2b, domain 2"/>
    <property type="match status" value="1"/>
</dbReference>
<sequence length="379" mass="40460">MILEAIKYQDGKLAIIDQLQLPFMEQYVDVRTSEEGWQAIKKMQVRGAPAIAIVAALSLASEVRSLSRQGKLPSSAEEVSVFVTERLNYLVSSRPTAVNLADAAHKLEITVSEISKSPASTAQCVANAFIQAAEGMLTKDLEDNTKIGENGAAWILANALTPQHSKAVVLTHCNTGSLATSGYGTALGVVRSLMSRGVLQHAYCTETRPYNQGSRLTAFELVHDRIPATLITDSMAAALLSRSGTGVTAIVVGADRVAANGDTANKIGTYGLAVLARHHRVKFLVAAPLTTIDVATKTGDDIIIEERPPLEVTRIKGLQEDDVTGDLKLSTVKIAAEGINVWNPAFDITPSALIDGIITEKGVAEKDEEGCFHLGDLFE</sequence>
<comment type="similarity">
    <text evidence="6">Belongs to the eIF-2B alpha/beta/delta subunits family. MtnA subfamily.</text>
</comment>
<gene>
    <name evidence="6" type="primary">MRI1</name>
    <name evidence="7" type="ORF">ASPSYDRAFT_51096</name>
</gene>
<dbReference type="NCBIfam" id="NF004326">
    <property type="entry name" value="PRK05720.1"/>
    <property type="match status" value="1"/>
</dbReference>
<keyword evidence="8" id="KW-1185">Reference proteome</keyword>
<keyword evidence="3 6" id="KW-0486">Methionine biosynthesis</keyword>
<dbReference type="EMBL" id="KV878598">
    <property type="protein sequence ID" value="OJJ53004.1"/>
    <property type="molecule type" value="Genomic_DNA"/>
</dbReference>
<evidence type="ECO:0000313" key="8">
    <source>
        <dbReference type="Proteomes" id="UP000184356"/>
    </source>
</evidence>
<accession>A0A1L9T0L8</accession>
<dbReference type="NCBIfam" id="TIGR00524">
    <property type="entry name" value="eIF-2B_rel"/>
    <property type="match status" value="1"/>
</dbReference>
<evidence type="ECO:0000256" key="5">
    <source>
        <dbReference type="ARBA" id="ARBA00023242"/>
    </source>
</evidence>
<keyword evidence="5 6" id="KW-0539">Nucleus</keyword>
<dbReference type="FunFam" id="1.20.120.420:FF:000002">
    <property type="entry name" value="Methylthioribose-1-phosphate isomerase"/>
    <property type="match status" value="1"/>
</dbReference>
<dbReference type="InterPro" id="IPR042529">
    <property type="entry name" value="IF_2B-like_C"/>
</dbReference>
<dbReference type="EC" id="5.3.1.23" evidence="6"/>
<reference evidence="8" key="1">
    <citation type="journal article" date="2017" name="Genome Biol.">
        <title>Comparative genomics reveals high biological diversity and specific adaptations in the industrially and medically important fungal genus Aspergillus.</title>
        <authorList>
            <person name="de Vries R.P."/>
            <person name="Riley R."/>
            <person name="Wiebenga A."/>
            <person name="Aguilar-Osorio G."/>
            <person name="Amillis S."/>
            <person name="Uchima C.A."/>
            <person name="Anderluh G."/>
            <person name="Asadollahi M."/>
            <person name="Askin M."/>
            <person name="Barry K."/>
            <person name="Battaglia E."/>
            <person name="Bayram O."/>
            <person name="Benocci T."/>
            <person name="Braus-Stromeyer S.A."/>
            <person name="Caldana C."/>
            <person name="Canovas D."/>
            <person name="Cerqueira G.C."/>
            <person name="Chen F."/>
            <person name="Chen W."/>
            <person name="Choi C."/>
            <person name="Clum A."/>
            <person name="Dos Santos R.A."/>
            <person name="Damasio A.R."/>
            <person name="Diallinas G."/>
            <person name="Emri T."/>
            <person name="Fekete E."/>
            <person name="Flipphi M."/>
            <person name="Freyberg S."/>
            <person name="Gallo A."/>
            <person name="Gournas C."/>
            <person name="Habgood R."/>
            <person name="Hainaut M."/>
            <person name="Harispe M.L."/>
            <person name="Henrissat B."/>
            <person name="Hilden K.S."/>
            <person name="Hope R."/>
            <person name="Hossain A."/>
            <person name="Karabika E."/>
            <person name="Karaffa L."/>
            <person name="Karanyi Z."/>
            <person name="Krasevec N."/>
            <person name="Kuo A."/>
            <person name="Kusch H."/>
            <person name="LaButti K."/>
            <person name="Lagendijk E.L."/>
            <person name="Lapidus A."/>
            <person name="Levasseur A."/>
            <person name="Lindquist E."/>
            <person name="Lipzen A."/>
            <person name="Logrieco A.F."/>
            <person name="MacCabe A."/>
            <person name="Maekelae M.R."/>
            <person name="Malavazi I."/>
            <person name="Melin P."/>
            <person name="Meyer V."/>
            <person name="Mielnichuk N."/>
            <person name="Miskei M."/>
            <person name="Molnar A.P."/>
            <person name="Mule G."/>
            <person name="Ngan C.Y."/>
            <person name="Orejas M."/>
            <person name="Orosz E."/>
            <person name="Ouedraogo J.P."/>
            <person name="Overkamp K.M."/>
            <person name="Park H.-S."/>
            <person name="Perrone G."/>
            <person name="Piumi F."/>
            <person name="Punt P.J."/>
            <person name="Ram A.F."/>
            <person name="Ramon A."/>
            <person name="Rauscher S."/>
            <person name="Record E."/>
            <person name="Riano-Pachon D.M."/>
            <person name="Robert V."/>
            <person name="Roehrig J."/>
            <person name="Ruller R."/>
            <person name="Salamov A."/>
            <person name="Salih N.S."/>
            <person name="Samson R.A."/>
            <person name="Sandor E."/>
            <person name="Sanguinetti M."/>
            <person name="Schuetze T."/>
            <person name="Sepcic K."/>
            <person name="Shelest E."/>
            <person name="Sherlock G."/>
            <person name="Sophianopoulou V."/>
            <person name="Squina F.M."/>
            <person name="Sun H."/>
            <person name="Susca A."/>
            <person name="Todd R.B."/>
            <person name="Tsang A."/>
            <person name="Unkles S.E."/>
            <person name="van de Wiele N."/>
            <person name="van Rossen-Uffink D."/>
            <person name="Oliveira J.V."/>
            <person name="Vesth T.C."/>
            <person name="Visser J."/>
            <person name="Yu J.-H."/>
            <person name="Zhou M."/>
            <person name="Andersen M.R."/>
            <person name="Archer D.B."/>
            <person name="Baker S.E."/>
            <person name="Benoit I."/>
            <person name="Brakhage A.A."/>
            <person name="Braus G.H."/>
            <person name="Fischer R."/>
            <person name="Frisvad J.C."/>
            <person name="Goldman G.H."/>
            <person name="Houbraken J."/>
            <person name="Oakley B."/>
            <person name="Pocsi I."/>
            <person name="Scazzocchio C."/>
            <person name="Seiboth B."/>
            <person name="vanKuyk P.A."/>
            <person name="Wortman J."/>
            <person name="Dyer P.S."/>
            <person name="Grigoriev I.V."/>
        </authorList>
    </citation>
    <scope>NUCLEOTIDE SEQUENCE [LARGE SCALE GENOMIC DNA]</scope>
    <source>
        <strain evidence="8">CBS 593.65</strain>
    </source>
</reference>
<dbReference type="GO" id="GO:0005634">
    <property type="term" value="C:nucleus"/>
    <property type="evidence" value="ECO:0007669"/>
    <property type="project" value="UniProtKB-SubCell"/>
</dbReference>
<dbReference type="SUPFAM" id="SSF100950">
    <property type="entry name" value="NagB/RpiA/CoA transferase-like"/>
    <property type="match status" value="1"/>
</dbReference>
<name>A0A1L9T0L8_9EURO</name>
<dbReference type="OrthoDB" id="2461at2759"/>
<dbReference type="FunFam" id="3.40.50.10470:FF:000010">
    <property type="entry name" value="Methylthioribose-1-phosphate isomerase"/>
    <property type="match status" value="1"/>
</dbReference>
<dbReference type="PANTHER" id="PTHR43475">
    <property type="entry name" value="METHYLTHIORIBOSE-1-PHOSPHATE ISOMERASE"/>
    <property type="match status" value="1"/>
</dbReference>
<comment type="pathway">
    <text evidence="6">Amino-acid biosynthesis; L-methionine biosynthesis via salvage pathway; L-methionine from S-methyl-5-thio-alpha-D-ribose 1-phosphate: step 1/6.</text>
</comment>
<keyword evidence="2 6" id="KW-0028">Amino-acid biosynthesis</keyword>
<dbReference type="InterPro" id="IPR011559">
    <property type="entry name" value="Initiation_fac_2B_a/b/d"/>
</dbReference>
<dbReference type="InterPro" id="IPR000649">
    <property type="entry name" value="IF-2B-related"/>
</dbReference>
<dbReference type="GO" id="GO:0005737">
    <property type="term" value="C:cytoplasm"/>
    <property type="evidence" value="ECO:0007669"/>
    <property type="project" value="UniProtKB-SubCell"/>
</dbReference>
<evidence type="ECO:0000256" key="2">
    <source>
        <dbReference type="ARBA" id="ARBA00022605"/>
    </source>
</evidence>
<feature type="site" description="Transition state stabilizer" evidence="6">
    <location>
        <position position="173"/>
    </location>
</feature>
<dbReference type="GO" id="GO:0046523">
    <property type="term" value="F:S-methyl-5-thioribose-1-phosphate isomerase activity"/>
    <property type="evidence" value="ECO:0007669"/>
    <property type="project" value="UniProtKB-UniRule"/>
</dbReference>
<dbReference type="InterPro" id="IPR027363">
    <property type="entry name" value="M1Pi_N"/>
</dbReference>
<evidence type="ECO:0000313" key="7">
    <source>
        <dbReference type="EMBL" id="OJJ53004.1"/>
    </source>
</evidence>
<dbReference type="NCBIfam" id="TIGR00512">
    <property type="entry name" value="salvage_mtnA"/>
    <property type="match status" value="1"/>
</dbReference>
<dbReference type="Proteomes" id="UP000184356">
    <property type="component" value="Unassembled WGS sequence"/>
</dbReference>
<evidence type="ECO:0000256" key="3">
    <source>
        <dbReference type="ARBA" id="ARBA00023167"/>
    </source>
</evidence>
<dbReference type="VEuPathDB" id="FungiDB:ASPSYDRAFT_51096"/>
<comment type="catalytic activity">
    <reaction evidence="6">
        <text>5-(methylsulfanyl)-alpha-D-ribose 1-phosphate = 5-(methylsulfanyl)-D-ribulose 1-phosphate</text>
        <dbReference type="Rhea" id="RHEA:19989"/>
        <dbReference type="ChEBI" id="CHEBI:58533"/>
        <dbReference type="ChEBI" id="CHEBI:58548"/>
        <dbReference type="EC" id="5.3.1.23"/>
    </reaction>
</comment>
<keyword evidence="4 6" id="KW-0413">Isomerase</keyword>
<dbReference type="HAMAP" id="MF_01678">
    <property type="entry name" value="Salvage_MtnA"/>
    <property type="match status" value="1"/>
</dbReference>
<proteinExistence type="inferred from homology"/>
<protein>
    <recommendedName>
        <fullName evidence="6">Methylthioribose-1-phosphate isomerase</fullName>
        <shortName evidence="6">M1Pi</shortName>
        <shortName evidence="6">MTR-1-P isomerase</shortName>
        <ecNumber evidence="6">5.3.1.23</ecNumber>
    </recommendedName>
    <alternativeName>
        <fullName evidence="6">S-methyl-5-thioribose-1-phosphate isomerase</fullName>
    </alternativeName>
    <alternativeName>
        <fullName evidence="6">Translation initiation factor eIF-2B subunit alpha/beta/delta-like protein</fullName>
    </alternativeName>
</protein>
<evidence type="ECO:0000256" key="6">
    <source>
        <dbReference type="HAMAP-Rule" id="MF_03119"/>
    </source>
</evidence>
<dbReference type="STRING" id="1036612.A0A1L9T0L8"/>
<dbReference type="UniPathway" id="UPA00904">
    <property type="reaction ID" value="UER00874"/>
</dbReference>
<feature type="active site" description="Proton donor" evidence="6">
    <location>
        <position position="255"/>
    </location>
</feature>
<evidence type="ECO:0000256" key="1">
    <source>
        <dbReference type="ARBA" id="ARBA00022490"/>
    </source>
</evidence>
<dbReference type="PANTHER" id="PTHR43475:SF1">
    <property type="entry name" value="METHYLTHIORIBOSE-1-PHOSPHATE ISOMERASE"/>
    <property type="match status" value="1"/>
</dbReference>
<organism evidence="7 8">
    <name type="scientific">Aspergillus sydowii CBS 593.65</name>
    <dbReference type="NCBI Taxonomy" id="1036612"/>
    <lineage>
        <taxon>Eukaryota</taxon>
        <taxon>Fungi</taxon>
        <taxon>Dikarya</taxon>
        <taxon>Ascomycota</taxon>
        <taxon>Pezizomycotina</taxon>
        <taxon>Eurotiomycetes</taxon>
        <taxon>Eurotiomycetidae</taxon>
        <taxon>Eurotiales</taxon>
        <taxon>Aspergillaceae</taxon>
        <taxon>Aspergillus</taxon>
        <taxon>Aspergillus subgen. Nidulantes</taxon>
    </lineage>
</organism>
<comment type="function">
    <text evidence="6">Catalyzes the interconversion of methylthioribose-1-phosphate (MTR-1-P) into methylthioribulose-1-phosphate (MTRu-1-P).</text>
</comment>
<dbReference type="Gene3D" id="1.20.120.420">
    <property type="entry name" value="translation initiation factor eif-2b, domain 1"/>
    <property type="match status" value="1"/>
</dbReference>
<dbReference type="AlphaFoldDB" id="A0A1L9T0L8"/>
<dbReference type="InterPro" id="IPR005251">
    <property type="entry name" value="IF-M1Pi"/>
</dbReference>
<dbReference type="Pfam" id="PF01008">
    <property type="entry name" value="IF-2B"/>
    <property type="match status" value="1"/>
</dbReference>
<evidence type="ECO:0000256" key="4">
    <source>
        <dbReference type="ARBA" id="ARBA00023235"/>
    </source>
</evidence>
<dbReference type="GO" id="GO:0019509">
    <property type="term" value="P:L-methionine salvage from methylthioadenosine"/>
    <property type="evidence" value="ECO:0007669"/>
    <property type="project" value="UniProtKB-UniRule"/>
</dbReference>
<dbReference type="InterPro" id="IPR037171">
    <property type="entry name" value="NagB/RpiA_transferase-like"/>
</dbReference>
<comment type="subcellular location">
    <subcellularLocation>
        <location evidence="6">Cytoplasm</location>
    </subcellularLocation>
    <subcellularLocation>
        <location evidence="6">Nucleus</location>
    </subcellularLocation>
</comment>
<keyword evidence="1 6" id="KW-0963">Cytoplasm</keyword>